<dbReference type="EMBL" id="WMFL01000092">
    <property type="protein sequence ID" value="NJI03739.1"/>
    <property type="molecule type" value="Genomic_DNA"/>
</dbReference>
<dbReference type="Proteomes" id="UP000646308">
    <property type="component" value="Unassembled WGS sequence"/>
</dbReference>
<dbReference type="Pfam" id="PF04507">
    <property type="entry name" value="DUF576"/>
    <property type="match status" value="1"/>
</dbReference>
<dbReference type="AlphaFoldDB" id="A0AAW9YVW0"/>
<comment type="similarity">
    <text evidence="1">Belongs to the staphylococcal tandem lipoprotein family.</text>
</comment>
<gene>
    <name evidence="2" type="ORF">GLV84_12945</name>
</gene>
<name>A0AAW9YVW0_9STAP</name>
<accession>A0AAW9YVW0</accession>
<dbReference type="NCBIfam" id="TIGR01742">
    <property type="entry name" value="SA_tandem_lipo"/>
    <property type="match status" value="1"/>
</dbReference>
<comment type="caution">
    <text evidence="2">The sequence shown here is derived from an EMBL/GenBank/DDBJ whole genome shotgun (WGS) entry which is preliminary data.</text>
</comment>
<organism evidence="2 3">
    <name type="scientific">Staphylococcus agnetis</name>
    <dbReference type="NCBI Taxonomy" id="985762"/>
    <lineage>
        <taxon>Bacteria</taxon>
        <taxon>Bacillati</taxon>
        <taxon>Bacillota</taxon>
        <taxon>Bacilli</taxon>
        <taxon>Bacillales</taxon>
        <taxon>Staphylococcaceae</taxon>
        <taxon>Staphylococcus</taxon>
    </lineage>
</organism>
<dbReference type="RefSeq" id="WP_165805117.1">
    <property type="nucleotide sequence ID" value="NZ_CP081015.1"/>
</dbReference>
<evidence type="ECO:0000313" key="2">
    <source>
        <dbReference type="EMBL" id="NJI03739.1"/>
    </source>
</evidence>
<dbReference type="InterPro" id="IPR038641">
    <property type="entry name" value="Csa_sf"/>
</dbReference>
<proteinExistence type="inferred from homology"/>
<sequence>MIHIKKLSLCIGLVVLTIMMGGCGFMNSENSKENINETSSEKKIKQSFNKSLKMYPIKNLEDFYDKEGFRDGEFDKNDKGIWVLNSEMAIQTNGDEDLKSKGMVLRINRNTRQAEGEYFISRFKNSSHKEEKYPVKMVNNKIIPAESIENKKVEKEIENFRFFVQYANFKDLNSYGTGNFGYNPNVPSYSAEYQLSNDDYNVKQLRKRYDIPSKRAPKLLLKGIGEFKGSSIGYQQLEIQFEESKNRNIYFNDYVNLQPSKD</sequence>
<evidence type="ECO:0000313" key="3">
    <source>
        <dbReference type="Proteomes" id="UP000646308"/>
    </source>
</evidence>
<evidence type="ECO:0000256" key="1">
    <source>
        <dbReference type="ARBA" id="ARBA00009715"/>
    </source>
</evidence>
<reference evidence="2" key="1">
    <citation type="submission" date="2019-11" db="EMBL/GenBank/DDBJ databases">
        <title>Whole genome comparisons of Staphylococcus agnetis isolates from cattle and chickens.</title>
        <authorList>
            <person name="Rhoads D."/>
            <person name="Shwani A."/>
            <person name="Adkins P."/>
            <person name="Calcutt M."/>
            <person name="Middleton J."/>
        </authorList>
    </citation>
    <scope>NUCLEOTIDE SEQUENCE</scope>
    <source>
        <strain evidence="2">1387</strain>
    </source>
</reference>
<dbReference type="InterPro" id="IPR007595">
    <property type="entry name" value="Csa"/>
</dbReference>
<keyword evidence="2" id="KW-0449">Lipoprotein</keyword>
<dbReference type="PROSITE" id="PS51257">
    <property type="entry name" value="PROKAR_LIPOPROTEIN"/>
    <property type="match status" value="1"/>
</dbReference>
<dbReference type="Gene3D" id="2.50.20.40">
    <property type="match status" value="1"/>
</dbReference>
<protein>
    <submittedName>
        <fullName evidence="2">Tandem-type lipoprotein</fullName>
    </submittedName>
</protein>